<feature type="binding site" evidence="8">
    <location>
        <position position="504"/>
    </location>
    <ligand>
        <name>Mn(2+)</name>
        <dbReference type="ChEBI" id="CHEBI:29035"/>
    </ligand>
</feature>
<evidence type="ECO:0000256" key="6">
    <source>
        <dbReference type="PIRSR" id="PIRSR005091-1"/>
    </source>
</evidence>
<feature type="transmembrane region" description="Helical" evidence="9">
    <location>
        <begin position="86"/>
        <end position="110"/>
    </location>
</feature>
<dbReference type="Proteomes" id="UP000279799">
    <property type="component" value="Chromosome"/>
</dbReference>
<dbReference type="Gene3D" id="3.30.1120.80">
    <property type="match status" value="1"/>
</dbReference>
<dbReference type="PANTHER" id="PTHR47371">
    <property type="entry name" value="LIPOTEICHOIC ACID SYNTHASE"/>
    <property type="match status" value="1"/>
</dbReference>
<gene>
    <name evidence="11" type="primary">ltaS2</name>
    <name evidence="11" type="ORF">NCTC12871_01663</name>
</gene>
<feature type="active site" evidence="6">
    <location>
        <position position="332"/>
    </location>
</feature>
<evidence type="ECO:0000256" key="2">
    <source>
        <dbReference type="ARBA" id="ARBA00022475"/>
    </source>
</evidence>
<keyword evidence="7" id="KW-0464">Manganese</keyword>
<dbReference type="AlphaFoldDB" id="A0A448TW60"/>
<dbReference type="RefSeq" id="WP_126600645.1">
    <property type="nucleotide sequence ID" value="NZ_LR134510.1"/>
</dbReference>
<dbReference type="PIRSF" id="PIRSF005091">
    <property type="entry name" value="Mmb_sulf_HI1246"/>
    <property type="match status" value="1"/>
</dbReference>
<comment type="subcellular location">
    <subcellularLocation>
        <location evidence="1">Cell membrane</location>
        <topology evidence="1">Multi-pass membrane protein</topology>
    </subcellularLocation>
</comment>
<evidence type="ECO:0000313" key="12">
    <source>
        <dbReference type="Proteomes" id="UP000279799"/>
    </source>
</evidence>
<organism evidence="11 12">
    <name type="scientific">Actinobacillus delphinicola</name>
    <dbReference type="NCBI Taxonomy" id="51161"/>
    <lineage>
        <taxon>Bacteria</taxon>
        <taxon>Pseudomonadati</taxon>
        <taxon>Pseudomonadota</taxon>
        <taxon>Gammaproteobacteria</taxon>
        <taxon>Pasteurellales</taxon>
        <taxon>Pasteurellaceae</taxon>
        <taxon>Actinobacillus</taxon>
    </lineage>
</organism>
<keyword evidence="2" id="KW-1003">Cell membrane</keyword>
<evidence type="ECO:0000256" key="3">
    <source>
        <dbReference type="ARBA" id="ARBA00022692"/>
    </source>
</evidence>
<feature type="domain" description="Sulfatase N-terminal" evidence="10">
    <location>
        <begin position="284"/>
        <end position="555"/>
    </location>
</feature>
<keyword evidence="7" id="KW-0479">Metal-binding</keyword>
<feature type="binding site" evidence="8">
    <location>
        <position position="505"/>
    </location>
    <ligand>
        <name>Mn(2+)</name>
        <dbReference type="ChEBI" id="CHEBI:29035"/>
    </ligand>
</feature>
<feature type="transmembrane region" description="Helical" evidence="9">
    <location>
        <begin position="173"/>
        <end position="191"/>
    </location>
</feature>
<evidence type="ECO:0000256" key="5">
    <source>
        <dbReference type="ARBA" id="ARBA00023136"/>
    </source>
</evidence>
<feature type="transmembrane region" description="Helical" evidence="9">
    <location>
        <begin position="131"/>
        <end position="158"/>
    </location>
</feature>
<dbReference type="KEGG" id="adp:NCTC12871_01663"/>
<dbReference type="InterPro" id="IPR000917">
    <property type="entry name" value="Sulfatase_N"/>
</dbReference>
<dbReference type="OrthoDB" id="9760224at2"/>
<dbReference type="EMBL" id="LR134510">
    <property type="protein sequence ID" value="VEJ10153.1"/>
    <property type="molecule type" value="Genomic_DNA"/>
</dbReference>
<evidence type="ECO:0000256" key="4">
    <source>
        <dbReference type="ARBA" id="ARBA00022989"/>
    </source>
</evidence>
<keyword evidence="5 9" id="KW-0472">Membrane</keyword>
<protein>
    <submittedName>
        <fullName evidence="11">Sulfatase</fullName>
    </submittedName>
</protein>
<dbReference type="SUPFAM" id="SSF53649">
    <property type="entry name" value="Alkaline phosphatase-like"/>
    <property type="match status" value="1"/>
</dbReference>
<feature type="binding site" evidence="8">
    <location>
        <position position="292"/>
    </location>
    <ligand>
        <name>Mn(2+)</name>
        <dbReference type="ChEBI" id="CHEBI:29035"/>
    </ligand>
</feature>
<evidence type="ECO:0000256" key="1">
    <source>
        <dbReference type="ARBA" id="ARBA00004651"/>
    </source>
</evidence>
<dbReference type="GO" id="GO:0046872">
    <property type="term" value="F:metal ion binding"/>
    <property type="evidence" value="ECO:0007669"/>
    <property type="project" value="UniProtKB-KW"/>
</dbReference>
<dbReference type="PANTHER" id="PTHR47371:SF3">
    <property type="entry name" value="PHOSPHOGLYCEROL TRANSFERASE I"/>
    <property type="match status" value="1"/>
</dbReference>
<accession>A0A448TW60</accession>
<keyword evidence="4 9" id="KW-1133">Transmembrane helix</keyword>
<evidence type="ECO:0000256" key="7">
    <source>
        <dbReference type="PIRSR" id="PIRSR005091-2"/>
    </source>
</evidence>
<keyword evidence="3 9" id="KW-0812">Transmembrane</keyword>
<dbReference type="InterPro" id="IPR012160">
    <property type="entry name" value="LtaS-like"/>
</dbReference>
<evidence type="ECO:0000259" key="10">
    <source>
        <dbReference type="Pfam" id="PF00884"/>
    </source>
</evidence>
<keyword evidence="12" id="KW-1185">Reference proteome</keyword>
<dbReference type="Pfam" id="PF00884">
    <property type="entry name" value="Sulfatase"/>
    <property type="match status" value="1"/>
</dbReference>
<evidence type="ECO:0000256" key="8">
    <source>
        <dbReference type="PIRSR" id="PIRSR005091-3"/>
    </source>
</evidence>
<proteinExistence type="predicted"/>
<dbReference type="CDD" id="cd16015">
    <property type="entry name" value="LTA_synthase"/>
    <property type="match status" value="1"/>
</dbReference>
<feature type="transmembrane region" description="Helical" evidence="9">
    <location>
        <begin position="55"/>
        <end position="74"/>
    </location>
</feature>
<evidence type="ECO:0000256" key="9">
    <source>
        <dbReference type="SAM" id="Phobius"/>
    </source>
</evidence>
<dbReference type="InterPro" id="IPR050448">
    <property type="entry name" value="OpgB/LTA_synthase_biosynth"/>
</dbReference>
<name>A0A448TW60_9PAST</name>
<evidence type="ECO:0000313" key="11">
    <source>
        <dbReference type="EMBL" id="VEJ10153.1"/>
    </source>
</evidence>
<feature type="binding site" evidence="7">
    <location>
        <position position="450"/>
    </location>
    <ligand>
        <name>substrate</name>
    </ligand>
</feature>
<reference evidence="11 12" key="1">
    <citation type="submission" date="2018-12" db="EMBL/GenBank/DDBJ databases">
        <authorList>
            <consortium name="Pathogen Informatics"/>
        </authorList>
    </citation>
    <scope>NUCLEOTIDE SEQUENCE [LARGE SCALE GENOMIC DNA]</scope>
    <source>
        <strain evidence="11 12">NCTC12871</strain>
    </source>
</reference>
<dbReference type="InterPro" id="IPR017850">
    <property type="entry name" value="Alkaline_phosphatase_core_sf"/>
</dbReference>
<sequence>MQLRKKLGALYPLVVFFLINLAVFFVSRLGLCLWQSSRVSAVNGWHVMFIQGLRIDISTLCWLFALPIILTYFLASNNAFGRVINFIIRIYLVAISAVIAFMEAATPAFINTYDFRPNRLFFEYLNSPKEVFSMLAAGHTFALIVTPIVTILMIIAYWKISGRVMKNITYRPWYWRIVAFLIVGGLTFMGARSSFEHRPINPSMVAFSPDALVNSLVLNSTYSLGFAINQMQKEANAAELYGKMPLPEIIKLVREAQHRPDSIYLSKEYPTWIHHDATYKGKPKNLVIILEESLGAQFIGALGDKRGLSPNLDQLSKEGWWFKRLYATGTRSVRGIEATITGFTPTPARSVVKLPLSQHGFFTIARVLKEHGYDTSFIYGGEKQFDNMATFFYNNGIDTIIDQNDYKNPKFVGTWGVSDEDLFDRANATFTKLAKEGKPFFSLVFSSSNHDPFEYPDGKIKLYDKEKATRNNAAKYADYAIGQFFKMAKNSDYWKNTVFLVIADHDSRVFGATLVPVQHFHIPALIIGAGIKPRQDNRLVSQLDMPTTLLSAIGISADYPMLGQDLTTDEDLNRNFMQFDKTFAYRVGNDVVLLQPSKAPAGYTYNPETHKLTPAQVPELMKKEALAYALWGSYAYAHHLYPASITPSKK</sequence>
<dbReference type="GO" id="GO:0005886">
    <property type="term" value="C:plasma membrane"/>
    <property type="evidence" value="ECO:0007669"/>
    <property type="project" value="UniProtKB-SubCell"/>
</dbReference>
<dbReference type="Gene3D" id="3.40.720.10">
    <property type="entry name" value="Alkaline Phosphatase, subunit A"/>
    <property type="match status" value="1"/>
</dbReference>
<feature type="transmembrane region" description="Helical" evidence="9">
    <location>
        <begin position="12"/>
        <end position="34"/>
    </location>
</feature>